<dbReference type="SUPFAM" id="SSF89796">
    <property type="entry name" value="CoA-transferase family III (CaiB/BaiF)"/>
    <property type="match status" value="1"/>
</dbReference>
<dbReference type="Pfam" id="PF02515">
    <property type="entry name" value="CoA_transf_3"/>
    <property type="match status" value="1"/>
</dbReference>
<feature type="compositionally biased region" description="Acidic residues" evidence="1">
    <location>
        <begin position="233"/>
        <end position="242"/>
    </location>
</feature>
<dbReference type="PANTHER" id="PTHR48228">
    <property type="entry name" value="SUCCINYL-COA--D-CITRAMALATE COA-TRANSFERASE"/>
    <property type="match status" value="1"/>
</dbReference>
<reference evidence="2 3" key="1">
    <citation type="journal article" date="2012" name="Appl. Environ. Microbiol.">
        <title>Involvement of two latex-clearing proteins during rubber degradation and insights into the subsequent degradation pathway revealed by the genome sequence of Gordonia polyisoprenivorans strain VH2.</title>
        <authorList>
            <person name="Hiessl S."/>
            <person name="Schuldes J."/>
            <person name="Thurmer A."/>
            <person name="Halbsguth T."/>
            <person name="Broker D."/>
            <person name="Angelov A."/>
            <person name="Liebl W."/>
            <person name="Daniel R."/>
            <person name="Steinbuchel A."/>
        </authorList>
    </citation>
    <scope>NUCLEOTIDE SEQUENCE [LARGE SCALE GENOMIC DNA]</scope>
    <source>
        <strain evidence="3">DSM 44266 / VH2</strain>
    </source>
</reference>
<proteinExistence type="predicted"/>
<dbReference type="HOGENOM" id="CLU_033975_5_1_11"/>
<organism evidence="2 3">
    <name type="scientific">Gordonia polyisoprenivorans (strain DSM 44266 / VH2)</name>
    <dbReference type="NCBI Taxonomy" id="1112204"/>
    <lineage>
        <taxon>Bacteria</taxon>
        <taxon>Bacillati</taxon>
        <taxon>Actinomycetota</taxon>
        <taxon>Actinomycetes</taxon>
        <taxon>Mycobacteriales</taxon>
        <taxon>Gordoniaceae</taxon>
        <taxon>Gordonia</taxon>
    </lineage>
</organism>
<dbReference type="Gene3D" id="3.30.1540.10">
    <property type="entry name" value="formyl-coa transferase, domain 3"/>
    <property type="match status" value="1"/>
</dbReference>
<dbReference type="InterPro" id="IPR003673">
    <property type="entry name" value="CoA-Trfase_fam_III"/>
</dbReference>
<dbReference type="InterPro" id="IPR050509">
    <property type="entry name" value="CoA-transferase_III"/>
</dbReference>
<dbReference type="Gene3D" id="3.40.50.10540">
    <property type="entry name" value="Crotonobetainyl-coa:carnitine coa-transferase, domain 1"/>
    <property type="match status" value="1"/>
</dbReference>
<dbReference type="PANTHER" id="PTHR48228:SF7">
    <property type="entry name" value="FATTY ACYL-COA TRANSFERASE RV3272-RELATED"/>
    <property type="match status" value="1"/>
</dbReference>
<evidence type="ECO:0000313" key="2">
    <source>
        <dbReference type="EMBL" id="AFA73585.1"/>
    </source>
</evidence>
<dbReference type="EMBL" id="CP003119">
    <property type="protein sequence ID" value="AFA73585.1"/>
    <property type="molecule type" value="Genomic_DNA"/>
</dbReference>
<sequence>MTDEVRGSSNPAIGEPKSVSLLNGLRVVEVAILAPSALGGHLAELGADVVKVESGRGDYIRSIGVRDGDGTSTMHKLWNRGKRSIELDLSTEDGREAFRAHVASAEVVIEGRRPGYLARFGLGYEELLKVNPTLVFTCLSGFGSTGPYASLPSHGPAFDAYAGLLRPVEDTHGRPRIPRMEFAVGVTTGPVYAAMATLSAVIHTRATGQPVYLDVAQADAAMYARATEFMRDEDEEHADESVLDASAPPSASPKPEGLMDGDIFEDSVLVQYYRTADDRYILFQAMEPALLRRFSDVVGHPDLASTFPTGREADWLRGDNQMRERLSLIFAERTSAQWIELSLQHGLPCTPVHFDESLRTDPHFHSRVRWLKSTDARSVIGLPIRSLPPLRSIRPAPESIGQDSTSQKE</sequence>
<gene>
    <name evidence="2" type="ordered locus">GPOL_c25560</name>
</gene>
<accession>H6N4K3</accession>
<dbReference type="STRING" id="1112204.GPOL_c25560"/>
<dbReference type="eggNOG" id="COG1804">
    <property type="taxonomic scope" value="Bacteria"/>
</dbReference>
<dbReference type="Proteomes" id="UP000009154">
    <property type="component" value="Chromosome"/>
</dbReference>
<keyword evidence="2" id="KW-0808">Transferase</keyword>
<dbReference type="RefSeq" id="WP_014360172.1">
    <property type="nucleotide sequence ID" value="NC_016906.1"/>
</dbReference>
<dbReference type="AlphaFoldDB" id="H6N4K3"/>
<dbReference type="InterPro" id="IPR023606">
    <property type="entry name" value="CoA-Trfase_III_dom_1_sf"/>
</dbReference>
<name>H6N4K3_GORPV</name>
<evidence type="ECO:0000313" key="3">
    <source>
        <dbReference type="Proteomes" id="UP000009154"/>
    </source>
</evidence>
<keyword evidence="3" id="KW-1185">Reference proteome</keyword>
<dbReference type="KEGG" id="gpo:GPOL_c25560"/>
<dbReference type="GeneID" id="90159600"/>
<feature type="region of interest" description="Disordered" evidence="1">
    <location>
        <begin position="233"/>
        <end position="258"/>
    </location>
</feature>
<dbReference type="GO" id="GO:0033608">
    <property type="term" value="F:formyl-CoA transferase activity"/>
    <property type="evidence" value="ECO:0007669"/>
    <property type="project" value="UniProtKB-EC"/>
</dbReference>
<dbReference type="EC" id="2.8.3.16" evidence="2"/>
<evidence type="ECO:0000256" key="1">
    <source>
        <dbReference type="SAM" id="MobiDB-lite"/>
    </source>
</evidence>
<dbReference type="InterPro" id="IPR044855">
    <property type="entry name" value="CoA-Trfase_III_dom3_sf"/>
</dbReference>
<protein>
    <submittedName>
        <fullName evidence="2">L-carnitine dehydratase/bile acid-inducible protein F</fullName>
        <ecNumber evidence="2">2.8.3.16</ecNumber>
    </submittedName>
</protein>